<evidence type="ECO:0000256" key="6">
    <source>
        <dbReference type="ARBA" id="ARBA00023136"/>
    </source>
</evidence>
<dbReference type="Proteomes" id="UP000193804">
    <property type="component" value="Unassembled WGS sequence"/>
</dbReference>
<keyword evidence="2" id="KW-0813">Transport</keyword>
<protein>
    <submittedName>
        <fullName evidence="9">TrkA-C domain-containing protein</fullName>
    </submittedName>
</protein>
<dbReference type="PROSITE" id="PS01271">
    <property type="entry name" value="NA_SULFATE"/>
    <property type="match status" value="1"/>
</dbReference>
<dbReference type="InterPro" id="IPR031312">
    <property type="entry name" value="Na/sul_symport_CS"/>
</dbReference>
<keyword evidence="3 7" id="KW-0812">Transmembrane</keyword>
<feature type="transmembrane region" description="Helical" evidence="7">
    <location>
        <begin position="406"/>
        <end position="422"/>
    </location>
</feature>
<dbReference type="PANTHER" id="PTHR43652:SF2">
    <property type="entry name" value="BASIC AMINO ACID ANTIPORTER YFCC-RELATED"/>
    <property type="match status" value="1"/>
</dbReference>
<organism evidence="9 10">
    <name type="scientific">Marivirga sericea</name>
    <dbReference type="NCBI Taxonomy" id="1028"/>
    <lineage>
        <taxon>Bacteria</taxon>
        <taxon>Pseudomonadati</taxon>
        <taxon>Bacteroidota</taxon>
        <taxon>Cytophagia</taxon>
        <taxon>Cytophagales</taxon>
        <taxon>Marivirgaceae</taxon>
        <taxon>Marivirga</taxon>
    </lineage>
</organism>
<keyword evidence="5 7" id="KW-1133">Transmembrane helix</keyword>
<keyword evidence="10" id="KW-1185">Reference proteome</keyword>
<dbReference type="InterPro" id="IPR051679">
    <property type="entry name" value="DASS-Related_Transporters"/>
</dbReference>
<dbReference type="InterPro" id="IPR004680">
    <property type="entry name" value="Cit_transptr-like_dom"/>
</dbReference>
<dbReference type="EMBL" id="FXAW01000001">
    <property type="protein sequence ID" value="SMG09355.1"/>
    <property type="molecule type" value="Genomic_DNA"/>
</dbReference>
<feature type="transmembrane region" description="Helical" evidence="7">
    <location>
        <begin position="576"/>
        <end position="596"/>
    </location>
</feature>
<comment type="subcellular location">
    <subcellularLocation>
        <location evidence="1">Membrane</location>
        <topology evidence="1">Multi-pass membrane protein</topology>
    </subcellularLocation>
</comment>
<name>A0A1X7I657_9BACT</name>
<feature type="transmembrane region" description="Helical" evidence="7">
    <location>
        <begin position="137"/>
        <end position="155"/>
    </location>
</feature>
<dbReference type="OrthoDB" id="9765532at2"/>
<feature type="transmembrane region" description="Helical" evidence="7">
    <location>
        <begin position="488"/>
        <end position="508"/>
    </location>
</feature>
<evidence type="ECO:0000259" key="8">
    <source>
        <dbReference type="PROSITE" id="PS51202"/>
    </source>
</evidence>
<gene>
    <name evidence="9" type="ORF">SAMN05661096_00203</name>
</gene>
<evidence type="ECO:0000313" key="9">
    <source>
        <dbReference type="EMBL" id="SMG09355.1"/>
    </source>
</evidence>
<feature type="domain" description="RCK C-terminal" evidence="8">
    <location>
        <begin position="301"/>
        <end position="385"/>
    </location>
</feature>
<dbReference type="Pfam" id="PF02080">
    <property type="entry name" value="TrkA_C"/>
    <property type="match status" value="2"/>
</dbReference>
<accession>A0A1X7I657</accession>
<dbReference type="PROSITE" id="PS51202">
    <property type="entry name" value="RCK_C"/>
    <property type="match status" value="2"/>
</dbReference>
<dbReference type="Gene3D" id="3.30.70.1450">
    <property type="entry name" value="Regulator of K+ conductance, C-terminal domain"/>
    <property type="match status" value="2"/>
</dbReference>
<dbReference type="GO" id="GO:0006813">
    <property type="term" value="P:potassium ion transport"/>
    <property type="evidence" value="ECO:0007669"/>
    <property type="project" value="InterPro"/>
</dbReference>
<evidence type="ECO:0000256" key="7">
    <source>
        <dbReference type="SAM" id="Phobius"/>
    </source>
</evidence>
<feature type="transmembrane region" description="Helical" evidence="7">
    <location>
        <begin position="52"/>
        <end position="71"/>
    </location>
</feature>
<dbReference type="GO" id="GO:0005886">
    <property type="term" value="C:plasma membrane"/>
    <property type="evidence" value="ECO:0007669"/>
    <property type="project" value="TreeGrafter"/>
</dbReference>
<dbReference type="PANTHER" id="PTHR43652">
    <property type="entry name" value="BASIC AMINO ACID ANTIPORTER YFCC-RELATED"/>
    <property type="match status" value="1"/>
</dbReference>
<feature type="transmembrane region" description="Helical" evidence="7">
    <location>
        <begin position="6"/>
        <end position="21"/>
    </location>
</feature>
<reference evidence="10" key="1">
    <citation type="submission" date="2017-04" db="EMBL/GenBank/DDBJ databases">
        <authorList>
            <person name="Varghese N."/>
            <person name="Submissions S."/>
        </authorList>
    </citation>
    <scope>NUCLEOTIDE SEQUENCE [LARGE SCALE GENOMIC DNA]</scope>
    <source>
        <strain evidence="10">DSM 4125</strain>
    </source>
</reference>
<sequence>MDFQTIATLAVILLAIILFITEKLSVDLIGLVIICALVITGVISPVEGIKGFSNTATITVAFMFVMSAALLKTGALQFVAYKLSDIFKRNFRLGLVLMMLLIALISAFINNTPVVAVFIPVVIQIAKSTGKSPSQLLIPLSFASIFGGTCTYIGTSTNVLVSGIAQDFGFEGFSMFQLLPFGLVFVVVGTLYMMLIGSRILPKNRKNDEDLEEKFGMREYLTEIELQDNTDSIGKTIMESPLVKDLKIDVLEIKREGTRYNLPQGDFILHSGDILKVRCNLSNVKELKSRAKILDGSSLKMAGDNLKGTGTSLVEMVISANSEFDGKNLQEVDFRRRYRASPLAIRHREEVLHEDLYAIKLKAGDVLLAEVKSHYVKELRKKEMSQNAPFALLSSDNVIDFNKKQFLIVTAVLATVIGLATFEVLDIVISVMAGVVALVLLNILNMREVYKAINWKIVFLLAGVLSFGVALSNTGLDQKIAGGLLNQLGAFGPVIVLSGLYLVTSFLTELMSNNATAALMAPIAIAISTQLGLVPTPFLMAVTFAASASFMTPIGYQTNTMVYTAGSYKFTDFTKVGVMLNLLFWILATILLPMIFPFQSM</sequence>
<feature type="transmembrane region" description="Helical" evidence="7">
    <location>
        <begin position="538"/>
        <end position="556"/>
    </location>
</feature>
<dbReference type="GO" id="GO:0008324">
    <property type="term" value="F:monoatomic cation transmembrane transporter activity"/>
    <property type="evidence" value="ECO:0007669"/>
    <property type="project" value="InterPro"/>
</dbReference>
<evidence type="ECO:0000256" key="3">
    <source>
        <dbReference type="ARBA" id="ARBA00022692"/>
    </source>
</evidence>
<evidence type="ECO:0000256" key="4">
    <source>
        <dbReference type="ARBA" id="ARBA00022737"/>
    </source>
</evidence>
<evidence type="ECO:0000256" key="2">
    <source>
        <dbReference type="ARBA" id="ARBA00022448"/>
    </source>
</evidence>
<feature type="transmembrane region" description="Helical" evidence="7">
    <location>
        <begin position="175"/>
        <end position="196"/>
    </location>
</feature>
<feature type="transmembrane region" description="Helical" evidence="7">
    <location>
        <begin position="428"/>
        <end position="445"/>
    </location>
</feature>
<feature type="transmembrane region" description="Helical" evidence="7">
    <location>
        <begin position="457"/>
        <end position="476"/>
    </location>
</feature>
<dbReference type="RefSeq" id="WP_085515224.1">
    <property type="nucleotide sequence ID" value="NZ_FXAW01000001.1"/>
</dbReference>
<dbReference type="STRING" id="1028.SAMN05661096_00203"/>
<evidence type="ECO:0000256" key="1">
    <source>
        <dbReference type="ARBA" id="ARBA00004141"/>
    </source>
</evidence>
<feature type="transmembrane region" description="Helical" evidence="7">
    <location>
        <begin position="515"/>
        <end position="532"/>
    </location>
</feature>
<feature type="transmembrane region" description="Helical" evidence="7">
    <location>
        <begin position="28"/>
        <end position="46"/>
    </location>
</feature>
<dbReference type="AlphaFoldDB" id="A0A1X7I657"/>
<evidence type="ECO:0000256" key="5">
    <source>
        <dbReference type="ARBA" id="ARBA00022989"/>
    </source>
</evidence>
<keyword evidence="6 7" id="KW-0472">Membrane</keyword>
<dbReference type="InterPro" id="IPR006037">
    <property type="entry name" value="RCK_C"/>
</dbReference>
<dbReference type="SUPFAM" id="SSF116726">
    <property type="entry name" value="TrkA C-terminal domain-like"/>
    <property type="match status" value="2"/>
</dbReference>
<keyword evidence="4" id="KW-0677">Repeat</keyword>
<dbReference type="InterPro" id="IPR036721">
    <property type="entry name" value="RCK_C_sf"/>
</dbReference>
<proteinExistence type="predicted"/>
<dbReference type="Pfam" id="PF03600">
    <property type="entry name" value="CitMHS"/>
    <property type="match status" value="1"/>
</dbReference>
<feature type="domain" description="RCK C-terminal" evidence="8">
    <location>
        <begin position="209"/>
        <end position="293"/>
    </location>
</feature>
<evidence type="ECO:0000313" key="10">
    <source>
        <dbReference type="Proteomes" id="UP000193804"/>
    </source>
</evidence>